<keyword evidence="7 9" id="KW-0807">Transducer</keyword>
<dbReference type="RefSeq" id="WP_011367613.1">
    <property type="nucleotide sequence ID" value="NC_007519.1"/>
</dbReference>
<dbReference type="GO" id="GO:0004888">
    <property type="term" value="F:transmembrane signaling receptor activity"/>
    <property type="evidence" value="ECO:0007669"/>
    <property type="project" value="InterPro"/>
</dbReference>
<dbReference type="GO" id="GO:0006935">
    <property type="term" value="P:chemotaxis"/>
    <property type="evidence" value="ECO:0007669"/>
    <property type="project" value="UniProtKB-KW"/>
</dbReference>
<dbReference type="KEGG" id="dde:Dde_1665"/>
<evidence type="ECO:0000259" key="12">
    <source>
        <dbReference type="PROSITE" id="PS50111"/>
    </source>
</evidence>
<evidence type="ECO:0000256" key="3">
    <source>
        <dbReference type="ARBA" id="ARBA00022500"/>
    </source>
</evidence>
<evidence type="ECO:0000313" key="15">
    <source>
        <dbReference type="EMBL" id="ABB38462.1"/>
    </source>
</evidence>
<dbReference type="InterPro" id="IPR000014">
    <property type="entry name" value="PAS"/>
</dbReference>
<dbReference type="Pfam" id="PF00672">
    <property type="entry name" value="HAMP"/>
    <property type="match status" value="1"/>
</dbReference>
<keyword evidence="10" id="KW-0175">Coiled coil</keyword>
<dbReference type="Gene3D" id="1.10.287.950">
    <property type="entry name" value="Methyl-accepting chemotaxis protein"/>
    <property type="match status" value="1"/>
</dbReference>
<comment type="subcellular location">
    <subcellularLocation>
        <location evidence="1">Cell membrane</location>
        <topology evidence="1">Multi-pass membrane protein</topology>
    </subcellularLocation>
</comment>
<evidence type="ECO:0000256" key="11">
    <source>
        <dbReference type="SAM" id="Phobius"/>
    </source>
</evidence>
<keyword evidence="16" id="KW-1185">Reference proteome</keyword>
<reference evidence="15 16" key="1">
    <citation type="journal article" date="2011" name="J. Bacteriol.">
        <title>Complete genome sequence and updated annotation of Desulfovibrio alaskensis G20.</title>
        <authorList>
            <person name="Hauser L.J."/>
            <person name="Land M.L."/>
            <person name="Brown S.D."/>
            <person name="Larimer F."/>
            <person name="Keller K.L."/>
            <person name="Rapp-Giles B.J."/>
            <person name="Price M.N."/>
            <person name="Lin M."/>
            <person name="Bruce D.C."/>
            <person name="Detter J.C."/>
            <person name="Tapia R."/>
            <person name="Han C.S."/>
            <person name="Goodwin L.A."/>
            <person name="Cheng J.F."/>
            <person name="Pitluck S."/>
            <person name="Copeland A."/>
            <person name="Lucas S."/>
            <person name="Nolan M."/>
            <person name="Lapidus A.L."/>
            <person name="Palumbo A.V."/>
            <person name="Wall J.D."/>
        </authorList>
    </citation>
    <scope>NUCLEOTIDE SEQUENCE [LARGE SCALE GENOMIC DNA]</scope>
    <source>
        <strain evidence="16">ATCC BAA 1058 / DSM 17464 / G20</strain>
    </source>
</reference>
<dbReference type="Pfam" id="PF08448">
    <property type="entry name" value="PAS_4"/>
    <property type="match status" value="1"/>
</dbReference>
<dbReference type="Pfam" id="PF02743">
    <property type="entry name" value="dCache_1"/>
    <property type="match status" value="1"/>
</dbReference>
<dbReference type="PROSITE" id="PS50113">
    <property type="entry name" value="PAC"/>
    <property type="match status" value="1"/>
</dbReference>
<dbReference type="CDD" id="cd12912">
    <property type="entry name" value="PDC2_MCP_like"/>
    <property type="match status" value="1"/>
</dbReference>
<organism evidence="15 16">
    <name type="scientific">Oleidesulfovibrio alaskensis (strain ATCC BAA-1058 / DSM 17464 / G20)</name>
    <name type="common">Desulfovibrio alaskensis</name>
    <dbReference type="NCBI Taxonomy" id="207559"/>
    <lineage>
        <taxon>Bacteria</taxon>
        <taxon>Pseudomonadati</taxon>
        <taxon>Thermodesulfobacteriota</taxon>
        <taxon>Desulfovibrionia</taxon>
        <taxon>Desulfovibrionales</taxon>
        <taxon>Desulfovibrionaceae</taxon>
        <taxon>Oleidesulfovibrio</taxon>
    </lineage>
</organism>
<dbReference type="InterPro" id="IPR000700">
    <property type="entry name" value="PAS-assoc_C"/>
</dbReference>
<evidence type="ECO:0000259" key="14">
    <source>
        <dbReference type="PROSITE" id="PS50885"/>
    </source>
</evidence>
<dbReference type="EMBL" id="CP000112">
    <property type="protein sequence ID" value="ABB38462.1"/>
    <property type="molecule type" value="Genomic_DNA"/>
</dbReference>
<name>Q311D4_OLEA2</name>
<proteinExistence type="inferred from homology"/>
<evidence type="ECO:0000256" key="7">
    <source>
        <dbReference type="ARBA" id="ARBA00023224"/>
    </source>
</evidence>
<evidence type="ECO:0000256" key="1">
    <source>
        <dbReference type="ARBA" id="ARBA00004651"/>
    </source>
</evidence>
<dbReference type="SUPFAM" id="SSF158472">
    <property type="entry name" value="HAMP domain-like"/>
    <property type="match status" value="1"/>
</dbReference>
<dbReference type="Proteomes" id="UP000002710">
    <property type="component" value="Chromosome"/>
</dbReference>
<feature type="transmembrane region" description="Helical" evidence="11">
    <location>
        <begin position="286"/>
        <end position="305"/>
    </location>
</feature>
<dbReference type="STRING" id="207559.Dde_1665"/>
<dbReference type="GO" id="GO:0007165">
    <property type="term" value="P:signal transduction"/>
    <property type="evidence" value="ECO:0007669"/>
    <property type="project" value="UniProtKB-KW"/>
</dbReference>
<dbReference type="InterPro" id="IPR004090">
    <property type="entry name" value="Chemotax_Me-accpt_rcpt"/>
</dbReference>
<gene>
    <name evidence="15" type="ordered locus">Dde_1665</name>
</gene>
<dbReference type="Gene3D" id="3.30.450.20">
    <property type="entry name" value="PAS domain"/>
    <property type="match status" value="2"/>
</dbReference>
<keyword evidence="6 11" id="KW-0472">Membrane</keyword>
<dbReference type="PANTHER" id="PTHR32089:SF112">
    <property type="entry name" value="LYSOZYME-LIKE PROTEIN-RELATED"/>
    <property type="match status" value="1"/>
</dbReference>
<dbReference type="SUPFAM" id="SSF58104">
    <property type="entry name" value="Methyl-accepting chemotaxis protein (MCP) signaling domain"/>
    <property type="match status" value="1"/>
</dbReference>
<dbReference type="CDD" id="cd00130">
    <property type="entry name" value="PAS"/>
    <property type="match status" value="1"/>
</dbReference>
<feature type="coiled-coil region" evidence="10">
    <location>
        <begin position="31"/>
        <end position="58"/>
    </location>
</feature>
<dbReference type="SMART" id="SM00283">
    <property type="entry name" value="MA"/>
    <property type="match status" value="1"/>
</dbReference>
<keyword evidence="2" id="KW-1003">Cell membrane</keyword>
<dbReference type="AlphaFoldDB" id="Q311D4"/>
<keyword evidence="5 11" id="KW-1133">Transmembrane helix</keyword>
<dbReference type="Gene3D" id="6.10.340.10">
    <property type="match status" value="1"/>
</dbReference>
<dbReference type="PRINTS" id="PR00260">
    <property type="entry name" value="CHEMTRNSDUCR"/>
</dbReference>
<evidence type="ECO:0000313" key="16">
    <source>
        <dbReference type="Proteomes" id="UP000002710"/>
    </source>
</evidence>
<dbReference type="InterPro" id="IPR033479">
    <property type="entry name" value="dCache_1"/>
</dbReference>
<sequence>MNLRSISAQLSALITVLIVLTIGALIFFATASSYESTIENQEANIKTLNNQIVSSTEHILASNIASTQAFGERRYVVNALRYNNARSIPIKEYQNTVESLDLISSLLVTDTQGNILGGVNEKNETVTDGREEDEKLIEAVAQGKKYIAGYAVRSEKTGDALVKLAAPIIDPITEKVLGGVIACLDWSRISENFISHVTIGKAGYIVVTDNAGVVITHPDKTVQFTSLAGFDFMQQALQHDETAIFYSWKGKKKALISATIPATGFKVLSTSYADDLAAAAATQRNMLMLTGTVAAVTLIAVVLFFMQRMVIRPLRCLQDYTNSVASGNLSAVMTGSHRYEMAALSTGLQNMVQELKDKLAFSRSVLEGITLPLLIVDKDEKATFINTPCLEMLQIDKTPEQCLGRTLADLFYNDPGRKTAVGRSMAEKQVISNLEVTITGHKGRQTEVLANVTYLQDMEGTITGGMCLYLDMTEFKKQQRRIAEQNKRIAETAENAGNIAEQLASASAELSSQIEQSSRGTDIQRERTGETAAAMEQMNATVLEVARNATATAGLSEQTKQKAFEGGRVAQQTIEKITLAHEQALALKADMAELGQQAEGIGAIMNVIADIADQTNLLALNAAIEAARAGDAGRGFAVVADEVRKLAEKTMSATQEVGQSIKRIQQSTQKNIRNTESAATAISAGAEMVTLSGKALEEIMQLVQESADQVNSIATAAEEQSATSEQINRSTEEITRIADETAMAMQSSSQAVADLARLADDLHTVIAQMKSDNAA</sequence>
<dbReference type="FunFam" id="1.10.287.950:FF:000001">
    <property type="entry name" value="Methyl-accepting chemotaxis sensory transducer"/>
    <property type="match status" value="1"/>
</dbReference>
<accession>Q311D4</accession>
<evidence type="ECO:0000256" key="4">
    <source>
        <dbReference type="ARBA" id="ARBA00022692"/>
    </source>
</evidence>
<dbReference type="eggNOG" id="COG0840">
    <property type="taxonomic scope" value="Bacteria"/>
</dbReference>
<evidence type="ECO:0000259" key="13">
    <source>
        <dbReference type="PROSITE" id="PS50113"/>
    </source>
</evidence>
<evidence type="ECO:0000256" key="6">
    <source>
        <dbReference type="ARBA" id="ARBA00023136"/>
    </source>
</evidence>
<dbReference type="InterPro" id="IPR004089">
    <property type="entry name" value="MCPsignal_dom"/>
</dbReference>
<comment type="similarity">
    <text evidence="8">Belongs to the methyl-accepting chemotaxis (MCP) protein family.</text>
</comment>
<dbReference type="PROSITE" id="PS50111">
    <property type="entry name" value="CHEMOTAXIS_TRANSDUC_2"/>
    <property type="match status" value="1"/>
</dbReference>
<dbReference type="Pfam" id="PF00015">
    <property type="entry name" value="MCPsignal"/>
    <property type="match status" value="1"/>
</dbReference>
<evidence type="ECO:0000256" key="10">
    <source>
        <dbReference type="SAM" id="Coils"/>
    </source>
</evidence>
<feature type="domain" description="Methyl-accepting transducer" evidence="12">
    <location>
        <begin position="499"/>
        <end position="735"/>
    </location>
</feature>
<dbReference type="CDD" id="cd18773">
    <property type="entry name" value="PDC1_HK_sensor"/>
    <property type="match status" value="1"/>
</dbReference>
<dbReference type="InterPro" id="IPR035965">
    <property type="entry name" value="PAS-like_dom_sf"/>
</dbReference>
<protein>
    <submittedName>
        <fullName evidence="15">Methyl-accepting chemotaxis sensory transducer with Cache sensor</fullName>
    </submittedName>
</protein>
<dbReference type="InterPro" id="IPR003660">
    <property type="entry name" value="HAMP_dom"/>
</dbReference>
<dbReference type="GO" id="GO:0005886">
    <property type="term" value="C:plasma membrane"/>
    <property type="evidence" value="ECO:0007669"/>
    <property type="project" value="UniProtKB-SubCell"/>
</dbReference>
<dbReference type="SUPFAM" id="SSF55785">
    <property type="entry name" value="PYP-like sensor domain (PAS domain)"/>
    <property type="match status" value="1"/>
</dbReference>
<dbReference type="PROSITE" id="PS50885">
    <property type="entry name" value="HAMP"/>
    <property type="match status" value="1"/>
</dbReference>
<evidence type="ECO:0000256" key="9">
    <source>
        <dbReference type="PROSITE-ProRule" id="PRU00284"/>
    </source>
</evidence>
<dbReference type="HOGENOM" id="CLU_000445_107_19_7"/>
<evidence type="ECO:0000256" key="8">
    <source>
        <dbReference type="ARBA" id="ARBA00029447"/>
    </source>
</evidence>
<dbReference type="SMART" id="SM00304">
    <property type="entry name" value="HAMP"/>
    <property type="match status" value="1"/>
</dbReference>
<evidence type="ECO:0000256" key="2">
    <source>
        <dbReference type="ARBA" id="ARBA00022475"/>
    </source>
</evidence>
<feature type="domain" description="HAMP" evidence="14">
    <location>
        <begin position="308"/>
        <end position="360"/>
    </location>
</feature>
<dbReference type="PANTHER" id="PTHR32089">
    <property type="entry name" value="METHYL-ACCEPTING CHEMOTAXIS PROTEIN MCPB"/>
    <property type="match status" value="1"/>
</dbReference>
<keyword evidence="3" id="KW-0145">Chemotaxis</keyword>
<feature type="domain" description="PAC" evidence="13">
    <location>
        <begin position="432"/>
        <end position="484"/>
    </location>
</feature>
<keyword evidence="4 11" id="KW-0812">Transmembrane</keyword>
<evidence type="ECO:0000256" key="5">
    <source>
        <dbReference type="ARBA" id="ARBA00022989"/>
    </source>
</evidence>
<dbReference type="CDD" id="cd11386">
    <property type="entry name" value="MCP_signal"/>
    <property type="match status" value="1"/>
</dbReference>
<dbReference type="eggNOG" id="COG5000">
    <property type="taxonomic scope" value="Bacteria"/>
</dbReference>
<dbReference type="InterPro" id="IPR013656">
    <property type="entry name" value="PAS_4"/>
</dbReference>